<evidence type="ECO:0000313" key="4">
    <source>
        <dbReference type="Proteomes" id="UP000027730"/>
    </source>
</evidence>
<evidence type="ECO:0000259" key="2">
    <source>
        <dbReference type="Pfam" id="PF26013"/>
    </source>
</evidence>
<reference evidence="3 4" key="1">
    <citation type="journal article" date="2014" name="BMC Genomics">
        <title>Genome sequencing of four Aureobasidium pullulans varieties: biotechnological potential, stress tolerance, and description of new species.</title>
        <authorList>
            <person name="Gostin Ar C."/>
            <person name="Ohm R.A."/>
            <person name="Kogej T."/>
            <person name="Sonjak S."/>
            <person name="Turk M."/>
            <person name="Zajc J."/>
            <person name="Zalar P."/>
            <person name="Grube M."/>
            <person name="Sun H."/>
            <person name="Han J."/>
            <person name="Sharma A."/>
            <person name="Chiniquy J."/>
            <person name="Ngan C.Y."/>
            <person name="Lipzen A."/>
            <person name="Barry K."/>
            <person name="Grigoriev I.V."/>
            <person name="Gunde-Cimerman N."/>
        </authorList>
    </citation>
    <scope>NUCLEOTIDE SEQUENCE [LARGE SCALE GENOMIC DNA]</scope>
    <source>
        <strain evidence="3 4">CBS 147.97</strain>
    </source>
</reference>
<name>A0A074WXQ9_9PEZI</name>
<dbReference type="HOGENOM" id="CLU_478146_0_0_1"/>
<dbReference type="GeneID" id="25413448"/>
<sequence>MANTNHTAHPLEHIMVHPALRKPTDLVPAEPWISTMAAINALVSDGMIKDLLLVFEGGAEGVRRYNGFDELWDTKGDCQVRLDTQDVCFDSEIIFGTQSQDLISLLSECVCEKGKHYYFKVPPLGEDSEKVGRYNLAIRNFVATIIRKPLVGPTLVSALEDLQIVAKHIFKLQHRPEKAAEFVRSYVEELNLDNFANRPADIGKFLAWTEKVRWSRGFIETFAHCVGMLNCGVLDHESLDALSPTTRALLEHSCTHMHYRLSSVEILMAEFGIDSTILGELEDHTGMQKSVLAFQDFLQQHYAQIYGTWPPPVHQNSGHWLTRSVAQRLQQDFGDLYDLLVDKHIRHGIITPTHANPFGRREDRRQLLKSWDRQNGFTALPHSDAMAPVRSPTKFMEQEEEKGDRRSSLVPAVQKHRKKAPDLYNIYSSATNAETYIPPLCKAFLSHEASIMHYQMDTHEGRLGRWIIIYCTMQLLSKVAVDIQGLRYGQSVEYHLSADTDGTPPWKTSDFPTTMRPAGPEYAWAALFARATGMPRRVSGTAKKRAGKARFEVIHLPDGRVMLKDSDGHVVFR</sequence>
<dbReference type="PANTHER" id="PTHR39601:SF1">
    <property type="entry name" value="CHORIOGENIN HMINOR"/>
    <property type="match status" value="1"/>
</dbReference>
<dbReference type="RefSeq" id="XP_013428665.1">
    <property type="nucleotide sequence ID" value="XM_013573211.1"/>
</dbReference>
<dbReference type="Proteomes" id="UP000027730">
    <property type="component" value="Unassembled WGS sequence"/>
</dbReference>
<dbReference type="OrthoDB" id="5302380at2759"/>
<evidence type="ECO:0000256" key="1">
    <source>
        <dbReference type="SAM" id="MobiDB-lite"/>
    </source>
</evidence>
<feature type="domain" description="DUF8004" evidence="2">
    <location>
        <begin position="183"/>
        <end position="271"/>
    </location>
</feature>
<proteinExistence type="predicted"/>
<protein>
    <recommendedName>
        <fullName evidence="2">DUF8004 domain-containing protein</fullName>
    </recommendedName>
</protein>
<dbReference type="PANTHER" id="PTHR39601">
    <property type="entry name" value="CHORIOGENIN HMINOR"/>
    <property type="match status" value="1"/>
</dbReference>
<feature type="region of interest" description="Disordered" evidence="1">
    <location>
        <begin position="393"/>
        <end position="414"/>
    </location>
</feature>
<organism evidence="3 4">
    <name type="scientific">Aureobasidium namibiae CBS 147.97</name>
    <dbReference type="NCBI Taxonomy" id="1043004"/>
    <lineage>
        <taxon>Eukaryota</taxon>
        <taxon>Fungi</taxon>
        <taxon>Dikarya</taxon>
        <taxon>Ascomycota</taxon>
        <taxon>Pezizomycotina</taxon>
        <taxon>Dothideomycetes</taxon>
        <taxon>Dothideomycetidae</taxon>
        <taxon>Dothideales</taxon>
        <taxon>Saccotheciaceae</taxon>
        <taxon>Aureobasidium</taxon>
    </lineage>
</organism>
<accession>A0A074WXQ9</accession>
<dbReference type="InterPro" id="IPR058317">
    <property type="entry name" value="DUF8004"/>
</dbReference>
<dbReference type="EMBL" id="KL584707">
    <property type="protein sequence ID" value="KEQ74542.1"/>
    <property type="molecule type" value="Genomic_DNA"/>
</dbReference>
<dbReference type="STRING" id="1043004.A0A074WXQ9"/>
<gene>
    <name evidence="3" type="ORF">M436DRAFT_62921</name>
</gene>
<keyword evidence="4" id="KW-1185">Reference proteome</keyword>
<evidence type="ECO:0000313" key="3">
    <source>
        <dbReference type="EMBL" id="KEQ74542.1"/>
    </source>
</evidence>
<dbReference type="Pfam" id="PF26013">
    <property type="entry name" value="DUF8004"/>
    <property type="match status" value="1"/>
</dbReference>
<dbReference type="AlphaFoldDB" id="A0A074WXQ9"/>